<dbReference type="InterPro" id="IPR009073">
    <property type="entry name" value="HscB_oligo_C"/>
</dbReference>
<comment type="caution">
    <text evidence="6">The sequence shown here is derived from an EMBL/GenBank/DDBJ whole genome shotgun (WGS) entry which is preliminary data.</text>
</comment>
<comment type="function">
    <text evidence="3 4">Co-chaperone involved in the maturation of iron-sulfur cluster-containing proteins. Seems to help targeting proteins to be folded toward HscA.</text>
</comment>
<dbReference type="Gene3D" id="1.10.287.110">
    <property type="entry name" value="DnaJ domain"/>
    <property type="match status" value="1"/>
</dbReference>
<comment type="subunit">
    <text evidence="4">Interacts with HscA and stimulates its ATPase activity.</text>
</comment>
<dbReference type="PROSITE" id="PS50076">
    <property type="entry name" value="DNAJ_2"/>
    <property type="match status" value="1"/>
</dbReference>
<protein>
    <recommendedName>
        <fullName evidence="4">Co-chaperone protein HscB homolog</fullName>
    </recommendedName>
</protein>
<evidence type="ECO:0000256" key="3">
    <source>
        <dbReference type="ARBA" id="ARBA00025596"/>
    </source>
</evidence>
<dbReference type="PANTHER" id="PTHR14021:SF15">
    <property type="entry name" value="IRON-SULFUR CLUSTER CO-CHAPERONE PROTEIN HSCB"/>
    <property type="match status" value="1"/>
</dbReference>
<dbReference type="STRING" id="1610491.AAV94_10895"/>
<dbReference type="CDD" id="cd06257">
    <property type="entry name" value="DnaJ"/>
    <property type="match status" value="1"/>
</dbReference>
<dbReference type="GO" id="GO:0051259">
    <property type="term" value="P:protein complex oligomerization"/>
    <property type="evidence" value="ECO:0007669"/>
    <property type="project" value="InterPro"/>
</dbReference>
<dbReference type="InterPro" id="IPR036386">
    <property type="entry name" value="HscB_C_sf"/>
</dbReference>
<feature type="domain" description="J" evidence="5">
    <location>
        <begin position="6"/>
        <end position="78"/>
    </location>
</feature>
<gene>
    <name evidence="4 6" type="primary">hscB</name>
    <name evidence="6" type="ORF">AAV94_10895</name>
</gene>
<keyword evidence="7" id="KW-1185">Reference proteome</keyword>
<dbReference type="GO" id="GO:1990230">
    <property type="term" value="C:iron-sulfur cluster transfer complex"/>
    <property type="evidence" value="ECO:0007669"/>
    <property type="project" value="TreeGrafter"/>
</dbReference>
<dbReference type="Gene3D" id="1.20.1280.20">
    <property type="entry name" value="HscB, C-terminal domain"/>
    <property type="match status" value="1"/>
</dbReference>
<accession>A0A0U1PY99</accession>
<sequence length="174" mass="19907">MQLQSDDFELLGLPRQFAQDPDVLTSQWKTLQRQVHPDRFANGTQAEKRLAMQWSARINEAYRRLLQPLSRATYLCELAGHPIGAEDNTAMPRQFLMQQMQWLEALDDAEDEAAIAPIEQEVMQALAATIEATAAALDRDHDYPAAVSHVRAWMFLERFMQRVKARRQQLSAGL</sequence>
<evidence type="ECO:0000256" key="2">
    <source>
        <dbReference type="ARBA" id="ARBA00023186"/>
    </source>
</evidence>
<dbReference type="Pfam" id="PF07743">
    <property type="entry name" value="HSCB_C"/>
    <property type="match status" value="1"/>
</dbReference>
<keyword evidence="2 4" id="KW-0143">Chaperone</keyword>
<evidence type="ECO:0000259" key="5">
    <source>
        <dbReference type="PROSITE" id="PS50076"/>
    </source>
</evidence>
<dbReference type="GO" id="GO:0001671">
    <property type="term" value="F:ATPase activator activity"/>
    <property type="evidence" value="ECO:0007669"/>
    <property type="project" value="InterPro"/>
</dbReference>
<organism evidence="6 7">
    <name type="scientific">Lampropedia cohaerens</name>
    <dbReference type="NCBI Taxonomy" id="1610491"/>
    <lineage>
        <taxon>Bacteria</taxon>
        <taxon>Pseudomonadati</taxon>
        <taxon>Pseudomonadota</taxon>
        <taxon>Betaproteobacteria</taxon>
        <taxon>Burkholderiales</taxon>
        <taxon>Comamonadaceae</taxon>
        <taxon>Lampropedia</taxon>
    </lineage>
</organism>
<dbReference type="AlphaFoldDB" id="A0A0U1PY99"/>
<proteinExistence type="inferred from homology"/>
<evidence type="ECO:0000313" key="6">
    <source>
        <dbReference type="EMBL" id="KKW67345.1"/>
    </source>
</evidence>
<evidence type="ECO:0000256" key="1">
    <source>
        <dbReference type="ARBA" id="ARBA00010476"/>
    </source>
</evidence>
<dbReference type="RefSeq" id="WP_046742274.1">
    <property type="nucleotide sequence ID" value="NZ_LBNQ01000033.1"/>
</dbReference>
<dbReference type="InterPro" id="IPR004640">
    <property type="entry name" value="HscB"/>
</dbReference>
<dbReference type="NCBIfam" id="TIGR00714">
    <property type="entry name" value="hscB"/>
    <property type="match status" value="1"/>
</dbReference>
<comment type="similarity">
    <text evidence="1 4">Belongs to the HscB family.</text>
</comment>
<dbReference type="InterPro" id="IPR001623">
    <property type="entry name" value="DnaJ_domain"/>
</dbReference>
<dbReference type="Proteomes" id="UP000050580">
    <property type="component" value="Unassembled WGS sequence"/>
</dbReference>
<dbReference type="SUPFAM" id="SSF47144">
    <property type="entry name" value="HSC20 (HSCB), C-terminal oligomerisation domain"/>
    <property type="match status" value="1"/>
</dbReference>
<dbReference type="SUPFAM" id="SSF46565">
    <property type="entry name" value="Chaperone J-domain"/>
    <property type="match status" value="1"/>
</dbReference>
<reference evidence="6 7" key="1">
    <citation type="submission" date="2015-05" db="EMBL/GenBank/DDBJ databases">
        <title>Draft genome sequence of Lampropedia sp. CT6, isolated from the microbial mat of a hot water spring, located at Manikaran, India.</title>
        <authorList>
            <person name="Tripathi C."/>
            <person name="Rani P."/>
            <person name="Mahato N.K."/>
            <person name="Lal R."/>
        </authorList>
    </citation>
    <scope>NUCLEOTIDE SEQUENCE [LARGE SCALE GENOMIC DNA]</scope>
    <source>
        <strain evidence="6 7">CT6</strain>
    </source>
</reference>
<evidence type="ECO:0000313" key="7">
    <source>
        <dbReference type="Proteomes" id="UP000050580"/>
    </source>
</evidence>
<dbReference type="EMBL" id="LBNQ01000033">
    <property type="protein sequence ID" value="KKW67345.1"/>
    <property type="molecule type" value="Genomic_DNA"/>
</dbReference>
<dbReference type="GO" id="GO:0006457">
    <property type="term" value="P:protein folding"/>
    <property type="evidence" value="ECO:0007669"/>
    <property type="project" value="UniProtKB-UniRule"/>
</dbReference>
<dbReference type="InterPro" id="IPR036869">
    <property type="entry name" value="J_dom_sf"/>
</dbReference>
<dbReference type="GO" id="GO:0044571">
    <property type="term" value="P:[2Fe-2S] cluster assembly"/>
    <property type="evidence" value="ECO:0007669"/>
    <property type="project" value="InterPro"/>
</dbReference>
<dbReference type="OrthoDB" id="287587at2"/>
<evidence type="ECO:0000256" key="4">
    <source>
        <dbReference type="HAMAP-Rule" id="MF_00682"/>
    </source>
</evidence>
<dbReference type="PATRIC" id="fig|1610491.3.peg.2314"/>
<dbReference type="HAMAP" id="MF_00682">
    <property type="entry name" value="HscB"/>
    <property type="match status" value="1"/>
</dbReference>
<dbReference type="GO" id="GO:0051087">
    <property type="term" value="F:protein-folding chaperone binding"/>
    <property type="evidence" value="ECO:0007669"/>
    <property type="project" value="InterPro"/>
</dbReference>
<name>A0A0U1PY99_9BURK</name>
<dbReference type="PANTHER" id="PTHR14021">
    <property type="entry name" value="IRON-SULFUR CLUSTER CO-CHAPERONE PROTEIN HSCB"/>
    <property type="match status" value="1"/>
</dbReference>
<dbReference type="SMART" id="SM00271">
    <property type="entry name" value="DnaJ"/>
    <property type="match status" value="1"/>
</dbReference>